<dbReference type="EMBL" id="BBQY01000022">
    <property type="protein sequence ID" value="GBH31813.1"/>
    <property type="molecule type" value="Genomic_DNA"/>
</dbReference>
<reference evidence="3 5" key="1">
    <citation type="submission" date="2014-12" db="EMBL/GenBank/DDBJ databases">
        <title>Whole genome sequencing of Sphingobium xenophagum OW59.</title>
        <authorList>
            <person name="Ohta Y."/>
            <person name="Nishi S."/>
            <person name="Hatada Y."/>
        </authorList>
    </citation>
    <scope>NUCLEOTIDE SEQUENCE [LARGE SCALE GENOMIC DNA]</scope>
    <source>
        <strain evidence="3 5">OW59</strain>
    </source>
</reference>
<evidence type="ECO:0000313" key="4">
    <source>
        <dbReference type="Proteomes" id="UP000217141"/>
    </source>
</evidence>
<dbReference type="KEGG" id="shyd:CJD35_03065"/>
<dbReference type="RefSeq" id="WP_086485763.1">
    <property type="nucleotide sequence ID" value="NZ_BBQY01000022.1"/>
</dbReference>
<gene>
    <name evidence="2" type="ORF">CJD35_03065</name>
    <name evidence="3" type="ORF">MBESOW_P3074</name>
</gene>
<evidence type="ECO:0000313" key="3">
    <source>
        <dbReference type="EMBL" id="GBH31813.1"/>
    </source>
</evidence>
<keyword evidence="5" id="KW-1185">Reference proteome</keyword>
<name>A0A249MQF4_SPHXE</name>
<reference evidence="2 4" key="2">
    <citation type="submission" date="2017-08" db="EMBL/GenBank/DDBJ databases">
        <title>Whole Genome Sequence of Sphingobium hydrophobicum C1: Insights into Adaption to the Electronic-waste Contaminated Sediment.</title>
        <authorList>
            <person name="Song D."/>
            <person name="Chen X."/>
            <person name="Xu M."/>
        </authorList>
    </citation>
    <scope>NUCLEOTIDE SEQUENCE [LARGE SCALE GENOMIC DNA]</scope>
    <source>
        <strain evidence="2 4">C1</strain>
    </source>
</reference>
<dbReference type="Proteomes" id="UP000217141">
    <property type="component" value="Chromosome I"/>
</dbReference>
<sequence length="153" mass="15601">MNDYGSRSEVSPIDRAATRALSPVQAVPPASLGRSGREAPGARGAASQVDLASIDEDVASVAEYAKVHVEIADILADLRSATNPPSVEAAAGAIQALMPVPIILVPLPPASKEAVEHATVIARRMVEQAAYAKAAQGAISRATVDQVLASANG</sequence>
<feature type="region of interest" description="Disordered" evidence="1">
    <location>
        <begin position="1"/>
        <end position="47"/>
    </location>
</feature>
<dbReference type="AlphaFoldDB" id="A0A249MQF4"/>
<dbReference type="EMBL" id="CP022745">
    <property type="protein sequence ID" value="ASY43548.1"/>
    <property type="molecule type" value="Genomic_DNA"/>
</dbReference>
<evidence type="ECO:0000313" key="5">
    <source>
        <dbReference type="Proteomes" id="UP000290975"/>
    </source>
</evidence>
<accession>A0A249MQF4</accession>
<evidence type="ECO:0000313" key="2">
    <source>
        <dbReference type="EMBL" id="ASY43548.1"/>
    </source>
</evidence>
<dbReference type="STRING" id="1192759.GCA_000277525_02022"/>
<accession>A0A401J5D7</accession>
<proteinExistence type="predicted"/>
<organism evidence="2 4">
    <name type="scientific">Sphingobium xenophagum</name>
    <dbReference type="NCBI Taxonomy" id="121428"/>
    <lineage>
        <taxon>Bacteria</taxon>
        <taxon>Pseudomonadati</taxon>
        <taxon>Pseudomonadota</taxon>
        <taxon>Alphaproteobacteria</taxon>
        <taxon>Sphingomonadales</taxon>
        <taxon>Sphingomonadaceae</taxon>
        <taxon>Sphingobium</taxon>
    </lineage>
</organism>
<evidence type="ECO:0000256" key="1">
    <source>
        <dbReference type="SAM" id="MobiDB-lite"/>
    </source>
</evidence>
<dbReference type="Proteomes" id="UP000290975">
    <property type="component" value="Unassembled WGS sequence"/>
</dbReference>
<protein>
    <submittedName>
        <fullName evidence="2">Uncharacterized protein</fullName>
    </submittedName>
</protein>